<dbReference type="AlphaFoldDB" id="A0A7C9GKR9"/>
<accession>A0A7C9GKR9</accession>
<protein>
    <submittedName>
        <fullName evidence="1">Uncharacterized protein</fullName>
    </submittedName>
</protein>
<evidence type="ECO:0000313" key="1">
    <source>
        <dbReference type="EMBL" id="MQL49596.1"/>
    </source>
</evidence>
<sequence>MAVLTVTFNKEEITQNYLQVLYKGGVWPEKHNWDEFPYDIAAAREALNLKIKNQCIGSIVYKNRIGSWNDFFSIPASHCNI</sequence>
<evidence type="ECO:0000313" key="2">
    <source>
        <dbReference type="Proteomes" id="UP000481739"/>
    </source>
</evidence>
<comment type="caution">
    <text evidence="1">The sequence shown here is derived from an EMBL/GenBank/DDBJ whole genome shotgun (WGS) entry which is preliminary data.</text>
</comment>
<name>A0A7C9GKR9_9GAMM</name>
<gene>
    <name evidence="1" type="ORF">GEA64_17280</name>
</gene>
<organism evidence="1 2">
    <name type="scientific">Photorhabdus khanii</name>
    <dbReference type="NCBI Taxonomy" id="1004150"/>
    <lineage>
        <taxon>Bacteria</taxon>
        <taxon>Pseudomonadati</taxon>
        <taxon>Pseudomonadota</taxon>
        <taxon>Gammaproteobacteria</taxon>
        <taxon>Enterobacterales</taxon>
        <taxon>Morganellaceae</taxon>
        <taxon>Photorhabdus</taxon>
    </lineage>
</organism>
<proteinExistence type="predicted"/>
<dbReference type="Proteomes" id="UP000481739">
    <property type="component" value="Unassembled WGS sequence"/>
</dbReference>
<dbReference type="RefSeq" id="WP_152963523.1">
    <property type="nucleotide sequence ID" value="NZ_CAWOZU010000022.1"/>
</dbReference>
<dbReference type="EMBL" id="WHZZ01000007">
    <property type="protein sequence ID" value="MQL49596.1"/>
    <property type="molecule type" value="Genomic_DNA"/>
</dbReference>
<reference evidence="1 2" key="1">
    <citation type="journal article" date="2019" name="Nature">
        <title>A new antibiotic selectively kills Gram-negative pathogens.</title>
        <authorList>
            <person name="Imai Y."/>
            <person name="Meyer K.J."/>
            <person name="Iinishi A."/>
            <person name="Favre-Godal Q."/>
            <person name="Green R."/>
            <person name="Manuse S."/>
            <person name="Caboni M."/>
            <person name="Mori M."/>
            <person name="Niles S."/>
            <person name="Ghiglieri M."/>
            <person name="Honrao C."/>
            <person name="Ma X."/>
            <person name="Guo J.J."/>
            <person name="Makriyannis A."/>
            <person name="Linares-Otoya L."/>
            <person name="Boehringer N."/>
            <person name="Wuisan Z.G."/>
            <person name="Kaur H."/>
            <person name="Wu R."/>
            <person name="Mateus A."/>
            <person name="Typas A."/>
            <person name="Savitski M.M."/>
            <person name="Espinoza J.L."/>
            <person name="O'Rourke A."/>
            <person name="Nelson K.E."/>
            <person name="Hiller S."/>
            <person name="Noinaj N."/>
            <person name="Schaeberle T.F."/>
            <person name="D'Onofrio A."/>
            <person name="Lewis K."/>
        </authorList>
    </citation>
    <scope>NUCLEOTIDE SEQUENCE [LARGE SCALE GENOMIC DNA]</scope>
    <source>
        <strain evidence="1 2">HGB 1456</strain>
    </source>
</reference>